<dbReference type="Pfam" id="PF26576">
    <property type="entry name" value="IBH1_N"/>
    <property type="match status" value="1"/>
</dbReference>
<evidence type="ECO:0000256" key="3">
    <source>
        <dbReference type="ARBA" id="ARBA00023163"/>
    </source>
</evidence>
<protein>
    <submittedName>
        <fullName evidence="7">Transcription factor IBH1-like</fullName>
    </submittedName>
</protein>
<accession>A0A8N4I944</accession>
<keyword evidence="2" id="KW-0805">Transcription regulation</keyword>
<dbReference type="RefSeq" id="XP_029121181.1">
    <property type="nucleotide sequence ID" value="XM_029265348.1"/>
</dbReference>
<dbReference type="Proteomes" id="UP000504607">
    <property type="component" value="Chromosome 1"/>
</dbReference>
<comment type="subcellular location">
    <subcellularLocation>
        <location evidence="1">Nucleus</location>
    </subcellularLocation>
</comment>
<evidence type="ECO:0000259" key="5">
    <source>
        <dbReference type="Pfam" id="PF26576"/>
    </source>
</evidence>
<dbReference type="InterPro" id="IPR044660">
    <property type="entry name" value="IBH1-like"/>
</dbReference>
<dbReference type="InterPro" id="IPR044549">
    <property type="entry name" value="bHLH_AtIBH1-like"/>
</dbReference>
<dbReference type="OrthoDB" id="1363133at2759"/>
<dbReference type="GeneID" id="105048881"/>
<evidence type="ECO:0000256" key="4">
    <source>
        <dbReference type="ARBA" id="ARBA00023242"/>
    </source>
</evidence>
<dbReference type="KEGG" id="egu:105048881"/>
<name>A0A8N4I944_ELAGV</name>
<dbReference type="GO" id="GO:0006355">
    <property type="term" value="P:regulation of DNA-templated transcription"/>
    <property type="evidence" value="ECO:0007669"/>
    <property type="project" value="InterPro"/>
</dbReference>
<evidence type="ECO:0000256" key="2">
    <source>
        <dbReference type="ARBA" id="ARBA00023015"/>
    </source>
</evidence>
<evidence type="ECO:0000313" key="6">
    <source>
        <dbReference type="Proteomes" id="UP000504607"/>
    </source>
</evidence>
<dbReference type="InterPro" id="IPR059002">
    <property type="entry name" value="IBH1_N"/>
</dbReference>
<keyword evidence="4" id="KW-0539">Nucleus</keyword>
<evidence type="ECO:0000256" key="1">
    <source>
        <dbReference type="ARBA" id="ARBA00004123"/>
    </source>
</evidence>
<evidence type="ECO:0000313" key="7">
    <source>
        <dbReference type="RefSeq" id="XP_029121181.1"/>
    </source>
</evidence>
<feature type="domain" description="IBH1-like N-terminal" evidence="5">
    <location>
        <begin position="11"/>
        <end position="59"/>
    </location>
</feature>
<dbReference type="CDD" id="cd11444">
    <property type="entry name" value="bHLH_AtIBH1_like"/>
    <property type="match status" value="1"/>
</dbReference>
<sequence>MENQDNNNRSLSFINTPTPINAGFLERGRRIKMAAEMGLVESSSGRHWSRALRGRLLRRKGNSACGCQEEGSTPPKKVAEDLVGEDGDEEVMEIERRVRALQKLVPGGEDLPMDQLFEETADYIEALQGQVNVMRALASLLDGLEKEKRLMGR</sequence>
<organism evidence="6 7">
    <name type="scientific">Elaeis guineensis var. tenera</name>
    <name type="common">Oil palm</name>
    <dbReference type="NCBI Taxonomy" id="51953"/>
    <lineage>
        <taxon>Eukaryota</taxon>
        <taxon>Viridiplantae</taxon>
        <taxon>Streptophyta</taxon>
        <taxon>Embryophyta</taxon>
        <taxon>Tracheophyta</taxon>
        <taxon>Spermatophyta</taxon>
        <taxon>Magnoliopsida</taxon>
        <taxon>Liliopsida</taxon>
        <taxon>Arecaceae</taxon>
        <taxon>Arecoideae</taxon>
        <taxon>Cocoseae</taxon>
        <taxon>Elaeidinae</taxon>
        <taxon>Elaeis</taxon>
    </lineage>
</organism>
<reference evidence="7" key="1">
    <citation type="submission" date="2025-08" db="UniProtKB">
        <authorList>
            <consortium name="RefSeq"/>
        </authorList>
    </citation>
    <scope>IDENTIFICATION</scope>
</reference>
<proteinExistence type="predicted"/>
<dbReference type="PANTHER" id="PTHR33124:SF105">
    <property type="entry name" value="OS01G0630300 PROTEIN"/>
    <property type="match status" value="1"/>
</dbReference>
<dbReference type="GO" id="GO:0005634">
    <property type="term" value="C:nucleus"/>
    <property type="evidence" value="ECO:0007669"/>
    <property type="project" value="UniProtKB-SubCell"/>
</dbReference>
<dbReference type="PANTHER" id="PTHR33124">
    <property type="entry name" value="TRANSCRIPTION FACTOR IBH1-LIKE 1"/>
    <property type="match status" value="1"/>
</dbReference>
<gene>
    <name evidence="7" type="primary">LOC105048881</name>
</gene>
<keyword evidence="6" id="KW-1185">Reference proteome</keyword>
<dbReference type="AlphaFoldDB" id="A0A8N4I944"/>
<keyword evidence="3" id="KW-0804">Transcription</keyword>